<dbReference type="AlphaFoldDB" id="A0A9W4UUS6"/>
<gene>
    <name evidence="1" type="ORF">PDIGIT_LOCUS15049</name>
</gene>
<dbReference type="EMBL" id="CAOQHR010000012">
    <property type="protein sequence ID" value="CAI6341849.1"/>
    <property type="molecule type" value="Genomic_DNA"/>
</dbReference>
<protein>
    <submittedName>
        <fullName evidence="1">Uncharacterized protein</fullName>
    </submittedName>
</protein>
<name>A0A9W4UUS6_9PLEO</name>
<accession>A0A9W4UUS6</accession>
<sequence length="111" mass="12861">MVVSFFSRGIHKRSINLPSTRPRRQDSFPRSTKLEFSPLNPARKICIARLKFSPYNKPWLSKSRIHRGESPQRDSVPALLILSGTCQLSIQSYPRTNHQTIDWFLLGALRR</sequence>
<evidence type="ECO:0000313" key="2">
    <source>
        <dbReference type="Proteomes" id="UP001152607"/>
    </source>
</evidence>
<evidence type="ECO:0000313" key="1">
    <source>
        <dbReference type="EMBL" id="CAI6341849.1"/>
    </source>
</evidence>
<proteinExistence type="predicted"/>
<reference evidence="1" key="1">
    <citation type="submission" date="2023-01" db="EMBL/GenBank/DDBJ databases">
        <authorList>
            <person name="Van Ghelder C."/>
            <person name="Rancurel C."/>
        </authorList>
    </citation>
    <scope>NUCLEOTIDE SEQUENCE</scope>
    <source>
        <strain evidence="1">CNCM I-4278</strain>
    </source>
</reference>
<keyword evidence="2" id="KW-1185">Reference proteome</keyword>
<comment type="caution">
    <text evidence="1">The sequence shown here is derived from an EMBL/GenBank/DDBJ whole genome shotgun (WGS) entry which is preliminary data.</text>
</comment>
<organism evidence="1 2">
    <name type="scientific">Periconia digitata</name>
    <dbReference type="NCBI Taxonomy" id="1303443"/>
    <lineage>
        <taxon>Eukaryota</taxon>
        <taxon>Fungi</taxon>
        <taxon>Dikarya</taxon>
        <taxon>Ascomycota</taxon>
        <taxon>Pezizomycotina</taxon>
        <taxon>Dothideomycetes</taxon>
        <taxon>Pleosporomycetidae</taxon>
        <taxon>Pleosporales</taxon>
        <taxon>Massarineae</taxon>
        <taxon>Periconiaceae</taxon>
        <taxon>Periconia</taxon>
    </lineage>
</organism>
<dbReference type="Proteomes" id="UP001152607">
    <property type="component" value="Unassembled WGS sequence"/>
</dbReference>